<organism evidence="2 3">
    <name type="scientific">Coniella lustricola</name>
    <dbReference type="NCBI Taxonomy" id="2025994"/>
    <lineage>
        <taxon>Eukaryota</taxon>
        <taxon>Fungi</taxon>
        <taxon>Dikarya</taxon>
        <taxon>Ascomycota</taxon>
        <taxon>Pezizomycotina</taxon>
        <taxon>Sordariomycetes</taxon>
        <taxon>Sordariomycetidae</taxon>
        <taxon>Diaporthales</taxon>
        <taxon>Schizoparmaceae</taxon>
        <taxon>Coniella</taxon>
    </lineage>
</organism>
<dbReference type="AlphaFoldDB" id="A0A2T3ALX5"/>
<evidence type="ECO:0000313" key="2">
    <source>
        <dbReference type="EMBL" id="PSS03400.1"/>
    </source>
</evidence>
<protein>
    <submittedName>
        <fullName evidence="2">Uncharacterized protein</fullName>
    </submittedName>
</protein>
<dbReference type="InParanoid" id="A0A2T3ALX5"/>
<evidence type="ECO:0000313" key="3">
    <source>
        <dbReference type="Proteomes" id="UP000241462"/>
    </source>
</evidence>
<dbReference type="Proteomes" id="UP000241462">
    <property type="component" value="Unassembled WGS sequence"/>
</dbReference>
<evidence type="ECO:0000256" key="1">
    <source>
        <dbReference type="SAM" id="MobiDB-lite"/>
    </source>
</evidence>
<dbReference type="EMBL" id="KZ678375">
    <property type="protein sequence ID" value="PSS03400.1"/>
    <property type="molecule type" value="Genomic_DNA"/>
</dbReference>
<feature type="compositionally biased region" description="Gly residues" evidence="1">
    <location>
        <begin position="118"/>
        <end position="129"/>
    </location>
</feature>
<feature type="region of interest" description="Disordered" evidence="1">
    <location>
        <begin position="1"/>
        <end position="55"/>
    </location>
</feature>
<name>A0A2T3ALX5_9PEZI</name>
<reference evidence="2 3" key="1">
    <citation type="journal article" date="2018" name="Mycol. Prog.">
        <title>Coniella lustricola, a new species from submerged detritus.</title>
        <authorList>
            <person name="Raudabaugh D.B."/>
            <person name="Iturriaga T."/>
            <person name="Carver A."/>
            <person name="Mondo S."/>
            <person name="Pangilinan J."/>
            <person name="Lipzen A."/>
            <person name="He G."/>
            <person name="Amirebrahimi M."/>
            <person name="Grigoriev I.V."/>
            <person name="Miller A.N."/>
        </authorList>
    </citation>
    <scope>NUCLEOTIDE SEQUENCE [LARGE SCALE GENOMIC DNA]</scope>
    <source>
        <strain evidence="2 3">B22-T-1</strain>
    </source>
</reference>
<feature type="compositionally biased region" description="Acidic residues" evidence="1">
    <location>
        <begin position="33"/>
        <end position="45"/>
    </location>
</feature>
<keyword evidence="3" id="KW-1185">Reference proteome</keyword>
<sequence length="197" mass="20299">MPNPSRSATDDGRLSLGCISSQTPAQPAKEAAVAEDADPVDDDEERALRDAPSGSAFVPEAALILGLGAGAGAEWKWGGDAGWNPVVEDEGEDEDEGDEIEAGSDAGARDCAAEDTRSGGGDGGGGGGVEVEVAKDDALLGNGDEREFQWPCVLLRSAMSYAAMREGDKRFAVLGEAAGSKRSRDGDGWDWRTVVVG</sequence>
<gene>
    <name evidence="2" type="ORF">BD289DRAFT_478565</name>
</gene>
<feature type="compositionally biased region" description="Acidic residues" evidence="1">
    <location>
        <begin position="87"/>
        <end position="102"/>
    </location>
</feature>
<feature type="region of interest" description="Disordered" evidence="1">
    <location>
        <begin position="79"/>
        <end position="130"/>
    </location>
</feature>
<accession>A0A2T3ALX5</accession>
<proteinExistence type="predicted"/>
<feature type="compositionally biased region" description="Basic and acidic residues" evidence="1">
    <location>
        <begin position="107"/>
        <end position="117"/>
    </location>
</feature>